<feature type="region of interest" description="Disordered" evidence="5">
    <location>
        <begin position="1"/>
        <end position="21"/>
    </location>
</feature>
<sequence>MKLPTVGGALQPAGPGRSERRSLAAATARAGDERGAVEPLAPGDPRAGVKVFADYDGEVRASCEVLVVGSGPGGSVVAKELAEAGRDVILLEEGPPFGVEDFRQEAGESLARTLREGGMRAARGRMLIPTMQAIALGGGSVVNSAICARSPAWVFDKWAERTGTASITLDALLPHYQRVERLLGVSPTPMEVQGERNLRFKRGCDALGLSSEPTHRNVRDCRGSGECFTGCRNRAKMSTDVSYVPAAIRAGARVLTSVRAEHLLLSGRRATGMRGRTIEPFTWREGAPVEIRAELIVLAAGCMATPLILLRSGAASSSGYVGNELQLHPGLAIMAVFPDPIDPWEGATQGYHSLHFLEQGIKLEVLWSPPAVLAARFPGFGHDYQRHLRTYHRMAPFDVIIAAEQSRGTVRPKRGGWDPDVRFDYAPRDVEKIQRGLGILSDICWAAGAGSILPGLHGVPDELRSPEEAEILKSKRLDGRDTITAANHAFGTARMSRRSRDGVVDEEGRCHDLDNVYVADTSVFPGSPAVNPMLTCMALADRIACGIIDRW</sequence>
<evidence type="ECO:0000259" key="6">
    <source>
        <dbReference type="Pfam" id="PF00732"/>
    </source>
</evidence>
<protein>
    <submittedName>
        <fullName evidence="8">Choline dehydrogenase</fullName>
        <ecNumber evidence="8">1.1.99.1</ecNumber>
    </submittedName>
</protein>
<feature type="domain" description="Glucose-methanol-choline oxidoreductase C-terminal" evidence="7">
    <location>
        <begin position="405"/>
        <end position="540"/>
    </location>
</feature>
<dbReference type="Gene3D" id="3.30.410.40">
    <property type="match status" value="1"/>
</dbReference>
<dbReference type="RefSeq" id="WP_129347389.1">
    <property type="nucleotide sequence ID" value="NZ_CP012670.1"/>
</dbReference>
<dbReference type="InterPro" id="IPR012132">
    <property type="entry name" value="GMC_OxRdtase"/>
</dbReference>
<evidence type="ECO:0000256" key="1">
    <source>
        <dbReference type="ARBA" id="ARBA00010790"/>
    </source>
</evidence>
<dbReference type="Proteomes" id="UP000295781">
    <property type="component" value="Chromosome"/>
</dbReference>
<proteinExistence type="inferred from homology"/>
<keyword evidence="2" id="KW-0285">Flavoprotein</keyword>
<evidence type="ECO:0000313" key="8">
    <source>
        <dbReference type="EMBL" id="AUX22184.1"/>
    </source>
</evidence>
<dbReference type="Pfam" id="PF05199">
    <property type="entry name" value="GMC_oxred_C"/>
    <property type="match status" value="1"/>
</dbReference>
<dbReference type="EMBL" id="CP012670">
    <property type="protein sequence ID" value="AUX22184.1"/>
    <property type="molecule type" value="Genomic_DNA"/>
</dbReference>
<dbReference type="InterPro" id="IPR036188">
    <property type="entry name" value="FAD/NAD-bd_sf"/>
</dbReference>
<dbReference type="PIRSF" id="PIRSF000137">
    <property type="entry name" value="Alcohol_oxidase"/>
    <property type="match status" value="1"/>
</dbReference>
<dbReference type="PANTHER" id="PTHR46056">
    <property type="entry name" value="LONG-CHAIN-ALCOHOL OXIDASE"/>
    <property type="match status" value="1"/>
</dbReference>
<dbReference type="GO" id="GO:0008812">
    <property type="term" value="F:choline dehydrogenase activity"/>
    <property type="evidence" value="ECO:0007669"/>
    <property type="project" value="UniProtKB-EC"/>
</dbReference>
<evidence type="ECO:0000256" key="2">
    <source>
        <dbReference type="ARBA" id="ARBA00022630"/>
    </source>
</evidence>
<evidence type="ECO:0000256" key="3">
    <source>
        <dbReference type="ARBA" id="ARBA00022827"/>
    </source>
</evidence>
<evidence type="ECO:0000259" key="7">
    <source>
        <dbReference type="Pfam" id="PF05199"/>
    </source>
</evidence>
<dbReference type="AlphaFoldDB" id="A0A4P2PZ56"/>
<name>A0A4P2PZ56_SORCE</name>
<dbReference type="OrthoDB" id="337582at2"/>
<evidence type="ECO:0000256" key="5">
    <source>
        <dbReference type="SAM" id="MobiDB-lite"/>
    </source>
</evidence>
<comment type="similarity">
    <text evidence="1">Belongs to the GMC oxidoreductase family.</text>
</comment>
<dbReference type="GO" id="GO:0050660">
    <property type="term" value="F:flavin adenine dinucleotide binding"/>
    <property type="evidence" value="ECO:0007669"/>
    <property type="project" value="InterPro"/>
</dbReference>
<dbReference type="Pfam" id="PF00732">
    <property type="entry name" value="GMC_oxred_N"/>
    <property type="match status" value="1"/>
</dbReference>
<dbReference type="InterPro" id="IPR000172">
    <property type="entry name" value="GMC_OxRdtase_N"/>
</dbReference>
<dbReference type="EC" id="1.1.99.1" evidence="8"/>
<dbReference type="Pfam" id="PF13450">
    <property type="entry name" value="NAD_binding_8"/>
    <property type="match status" value="1"/>
</dbReference>
<organism evidence="8 9">
    <name type="scientific">Sorangium cellulosum</name>
    <name type="common">Polyangium cellulosum</name>
    <dbReference type="NCBI Taxonomy" id="56"/>
    <lineage>
        <taxon>Bacteria</taxon>
        <taxon>Pseudomonadati</taxon>
        <taxon>Myxococcota</taxon>
        <taxon>Polyangia</taxon>
        <taxon>Polyangiales</taxon>
        <taxon>Polyangiaceae</taxon>
        <taxon>Sorangium</taxon>
    </lineage>
</organism>
<evidence type="ECO:0000256" key="4">
    <source>
        <dbReference type="ARBA" id="ARBA00023002"/>
    </source>
</evidence>
<dbReference type="InterPro" id="IPR007867">
    <property type="entry name" value="GMC_OxRtase_C"/>
</dbReference>
<dbReference type="SUPFAM" id="SSF51905">
    <property type="entry name" value="FAD/NAD(P)-binding domain"/>
    <property type="match status" value="1"/>
</dbReference>
<reference evidence="8 9" key="1">
    <citation type="submission" date="2015-09" db="EMBL/GenBank/DDBJ databases">
        <title>Sorangium comparison.</title>
        <authorList>
            <person name="Zaburannyi N."/>
            <person name="Bunk B."/>
            <person name="Overmann J."/>
            <person name="Mueller R."/>
        </authorList>
    </citation>
    <scope>NUCLEOTIDE SEQUENCE [LARGE SCALE GENOMIC DNA]</scope>
    <source>
        <strain evidence="8 9">So ceGT47</strain>
    </source>
</reference>
<keyword evidence="3" id="KW-0274">FAD</keyword>
<dbReference type="Gene3D" id="3.50.50.60">
    <property type="entry name" value="FAD/NAD(P)-binding domain"/>
    <property type="match status" value="1"/>
</dbReference>
<keyword evidence="4 8" id="KW-0560">Oxidoreductase</keyword>
<gene>
    <name evidence="8" type="primary">betA</name>
    <name evidence="8" type="ORF">SOCEGT47_026850</name>
</gene>
<dbReference type="PANTHER" id="PTHR46056:SF12">
    <property type="entry name" value="LONG-CHAIN-ALCOHOL OXIDASE"/>
    <property type="match status" value="1"/>
</dbReference>
<evidence type="ECO:0000313" key="9">
    <source>
        <dbReference type="Proteomes" id="UP000295781"/>
    </source>
</evidence>
<accession>A0A4P2PZ56</accession>
<feature type="domain" description="Glucose-methanol-choline oxidoreductase N-terminal" evidence="6">
    <location>
        <begin position="116"/>
        <end position="329"/>
    </location>
</feature>